<accession>A0A1Y2CQZ6</accession>
<protein>
    <submittedName>
        <fullName evidence="1">Uncharacterized protein</fullName>
    </submittedName>
</protein>
<gene>
    <name evidence="1" type="ORF">BCR33DRAFT_781734</name>
</gene>
<evidence type="ECO:0000313" key="1">
    <source>
        <dbReference type="EMBL" id="ORY49469.1"/>
    </source>
</evidence>
<sequence length="210" mass="23566">MASTTIAEISGIMTLPQRYQHNIKTICLIPTDSDDVLPIAQITPLKITPGIPMHVGASPGSILTDLRFPSDDPFVIELAPSIPQDHIPRRGLFELTDPSDRNARVYGRMYHVEKPVYVAQYRLQYLAPNSSAWITLGTATGTRSVYYSPLIAPMTFAHVGFDLGVVEYLQLDTIHFRMFIGTLWSLFVADVLNSKDGFQKVLCKWMEKRP</sequence>
<dbReference type="AlphaFoldDB" id="A0A1Y2CQZ6"/>
<dbReference type="Proteomes" id="UP000193642">
    <property type="component" value="Unassembled WGS sequence"/>
</dbReference>
<dbReference type="EMBL" id="MCGO01000009">
    <property type="protein sequence ID" value="ORY49469.1"/>
    <property type="molecule type" value="Genomic_DNA"/>
</dbReference>
<reference evidence="1 2" key="1">
    <citation type="submission" date="2016-07" db="EMBL/GenBank/DDBJ databases">
        <title>Pervasive Adenine N6-methylation of Active Genes in Fungi.</title>
        <authorList>
            <consortium name="DOE Joint Genome Institute"/>
            <person name="Mondo S.J."/>
            <person name="Dannebaum R.O."/>
            <person name="Kuo R.C."/>
            <person name="Labutti K."/>
            <person name="Haridas S."/>
            <person name="Kuo A."/>
            <person name="Salamov A."/>
            <person name="Ahrendt S.R."/>
            <person name="Lipzen A."/>
            <person name="Sullivan W."/>
            <person name="Andreopoulos W.B."/>
            <person name="Clum A."/>
            <person name="Lindquist E."/>
            <person name="Daum C."/>
            <person name="Ramamoorthy G.K."/>
            <person name="Gryganskyi A."/>
            <person name="Culley D."/>
            <person name="Magnuson J.K."/>
            <person name="James T.Y."/>
            <person name="O'Malley M.A."/>
            <person name="Stajich J.E."/>
            <person name="Spatafora J.W."/>
            <person name="Visel A."/>
            <person name="Grigoriev I.V."/>
        </authorList>
    </citation>
    <scope>NUCLEOTIDE SEQUENCE [LARGE SCALE GENOMIC DNA]</scope>
    <source>
        <strain evidence="1 2">JEL800</strain>
    </source>
</reference>
<name>A0A1Y2CQZ6_9FUNG</name>
<dbReference type="OrthoDB" id="2162186at2759"/>
<keyword evidence="2" id="KW-1185">Reference proteome</keyword>
<evidence type="ECO:0000313" key="2">
    <source>
        <dbReference type="Proteomes" id="UP000193642"/>
    </source>
</evidence>
<comment type="caution">
    <text evidence="1">The sequence shown here is derived from an EMBL/GenBank/DDBJ whole genome shotgun (WGS) entry which is preliminary data.</text>
</comment>
<organism evidence="1 2">
    <name type="scientific">Rhizoclosmatium globosum</name>
    <dbReference type="NCBI Taxonomy" id="329046"/>
    <lineage>
        <taxon>Eukaryota</taxon>
        <taxon>Fungi</taxon>
        <taxon>Fungi incertae sedis</taxon>
        <taxon>Chytridiomycota</taxon>
        <taxon>Chytridiomycota incertae sedis</taxon>
        <taxon>Chytridiomycetes</taxon>
        <taxon>Chytridiales</taxon>
        <taxon>Chytriomycetaceae</taxon>
        <taxon>Rhizoclosmatium</taxon>
    </lineage>
</organism>
<proteinExistence type="predicted"/>